<keyword evidence="1" id="KW-0378">Hydrolase</keyword>
<dbReference type="PANTHER" id="PTHR10887">
    <property type="entry name" value="DNA2/NAM7 HELICASE FAMILY"/>
    <property type="match status" value="1"/>
</dbReference>
<organism evidence="4 5">
    <name type="scientific">Diaporthe eres</name>
    <name type="common">Phomopsis oblonga</name>
    <dbReference type="NCBI Taxonomy" id="83184"/>
    <lineage>
        <taxon>Eukaryota</taxon>
        <taxon>Fungi</taxon>
        <taxon>Dikarya</taxon>
        <taxon>Ascomycota</taxon>
        <taxon>Pezizomycotina</taxon>
        <taxon>Sordariomycetes</taxon>
        <taxon>Sordariomycetidae</taxon>
        <taxon>Diaporthales</taxon>
        <taxon>Diaporthaceae</taxon>
        <taxon>Diaporthe</taxon>
        <taxon>Diaporthe eres species complex</taxon>
    </lineage>
</organism>
<dbReference type="EMBL" id="JAKNSF020000014">
    <property type="protein sequence ID" value="KAK7735081.1"/>
    <property type="molecule type" value="Genomic_DNA"/>
</dbReference>
<dbReference type="InterPro" id="IPR045055">
    <property type="entry name" value="DNA2/NAM7-like"/>
</dbReference>
<evidence type="ECO:0000313" key="5">
    <source>
        <dbReference type="Proteomes" id="UP001430848"/>
    </source>
</evidence>
<dbReference type="InterPro" id="IPR027417">
    <property type="entry name" value="P-loop_NTPase"/>
</dbReference>
<dbReference type="CDD" id="cd18808">
    <property type="entry name" value="SF1_C_Upf1"/>
    <property type="match status" value="1"/>
</dbReference>
<accession>A0ABR1PES9</accession>
<keyword evidence="1" id="KW-0347">Helicase</keyword>
<evidence type="ECO:0000259" key="2">
    <source>
        <dbReference type="Pfam" id="PF13086"/>
    </source>
</evidence>
<keyword evidence="5" id="KW-1185">Reference proteome</keyword>
<dbReference type="InterPro" id="IPR041679">
    <property type="entry name" value="DNA2/NAM7-like_C"/>
</dbReference>
<evidence type="ECO:0000259" key="3">
    <source>
        <dbReference type="Pfam" id="PF13087"/>
    </source>
</evidence>
<dbReference type="InterPro" id="IPR047187">
    <property type="entry name" value="SF1_C_Upf1"/>
</dbReference>
<dbReference type="SUPFAM" id="SSF52540">
    <property type="entry name" value="P-loop containing nucleoside triphosphate hydrolases"/>
    <property type="match status" value="1"/>
</dbReference>
<dbReference type="PANTHER" id="PTHR10887:SF322">
    <property type="entry name" value="HELICASE MOV-10"/>
    <property type="match status" value="1"/>
</dbReference>
<gene>
    <name evidence="4" type="ORF">SLS63_004066</name>
</gene>
<keyword evidence="1" id="KW-0067">ATP-binding</keyword>
<evidence type="ECO:0008006" key="6">
    <source>
        <dbReference type="Google" id="ProtNLM"/>
    </source>
</evidence>
<dbReference type="Pfam" id="PF13087">
    <property type="entry name" value="AAA_12"/>
    <property type="match status" value="1"/>
</dbReference>
<dbReference type="Pfam" id="PF13086">
    <property type="entry name" value="AAA_11"/>
    <property type="match status" value="1"/>
</dbReference>
<dbReference type="Gene3D" id="3.40.50.300">
    <property type="entry name" value="P-loop containing nucleotide triphosphate hydrolases"/>
    <property type="match status" value="2"/>
</dbReference>
<comment type="caution">
    <text evidence="4">The sequence shown here is derived from an EMBL/GenBank/DDBJ whole genome shotgun (WGS) entry which is preliminary data.</text>
</comment>
<dbReference type="InterPro" id="IPR041677">
    <property type="entry name" value="DNA2/NAM7_AAA_11"/>
</dbReference>
<sequence>MTSLSRPGTTHQADSKIHTTANAALKDGKTTVKSVEVAAAQPKRALGPGAGKDNSEMGLSIYARPFIPEILTVINTLPPREIQSTAPRKAINFADFVGISFGSFATSLPSLPMPAPDLLTETSSRSSIRNAKEYEEFFQFHLREETQAQQSQNEAYSLYGQDVTINPHSLGSQSFQSQGETICSLRVPGIRENSPLVEDDDVVYLRRLVYGRAGSPLLMREWLEWTKAKTHTSNVPHQVHMFKKDGLAPGWTNVLYAARVLSVSRQNELLILRVRGLPGGGFAPERTERFNVQFPYPVERYLAMQYALPNVRRGLSQLREYQEPRDWLDGGGTSKLVDPRTEQPVHWIQSMLFPTLRDSKMQENLHTGQFRQNFFDQVLNWEQKKAVEAICEGKYGKLPYLISGPPGTGKTKTIIETALQLLKNSSAHGHILLCAPSDPAADTLVHRLRQHLNTIEVLRLNRPGRTFAEVPGAVLPYCSIMNDTFTLPAFQELMKYRVIVTTCRDSSLLAQARTTNSDLYTMENALRNLTRSFHPLDSAPENTKLHWSALLIDEAAQATEPEALIPLTVVAPPLHAPENLSPLFVMAGDEHQLGPRTSLPSSPLKMSLFARLFKRAVYADHPLARGKPLTKSLLPIPCPAFANLKRNYRSHPAILAVPSSLFYADDLEPEASETNRLADWDGWRGRHWPVLFHDNTCQDELELPGLMEGTGGWFNAGEAAIACQYAASLVTSGLVEQSEVCIMSPFKAQVQRLRKRMRDRRMWDVNIGPLEAFQGLERGVVILCVTRSRAKFLEQDQLMGWGVISDPNKMNVALTRAKFGLIVIGRRELLVEDPNWKAFVDYCERNGLTAGEGEGEVNDEDVRDGNSHQRTRLEKILIEKERNSKLQDVDEGWGQRYDLDTDQEMWTMGMVEPSPELPSNGY</sequence>
<reference evidence="4 5" key="1">
    <citation type="submission" date="2024-02" db="EMBL/GenBank/DDBJ databases">
        <title>De novo assembly and annotation of 12 fungi associated with fruit tree decline syndrome in Ontario, Canada.</title>
        <authorList>
            <person name="Sulman M."/>
            <person name="Ellouze W."/>
            <person name="Ilyukhin E."/>
        </authorList>
    </citation>
    <scope>NUCLEOTIDE SEQUENCE [LARGE SCALE GENOMIC DNA]</scope>
    <source>
        <strain evidence="4 5">M169</strain>
    </source>
</reference>
<evidence type="ECO:0000256" key="1">
    <source>
        <dbReference type="ARBA" id="ARBA00022806"/>
    </source>
</evidence>
<dbReference type="Proteomes" id="UP001430848">
    <property type="component" value="Unassembled WGS sequence"/>
</dbReference>
<feature type="domain" description="DNA2/NAM7 helicase-like C-terminal" evidence="3">
    <location>
        <begin position="641"/>
        <end position="827"/>
    </location>
</feature>
<protein>
    <recommendedName>
        <fullName evidence="6">RNA helicase</fullName>
    </recommendedName>
</protein>
<keyword evidence="1" id="KW-0547">Nucleotide-binding</keyword>
<feature type="domain" description="DNA2/NAM7 helicase helicase" evidence="2">
    <location>
        <begin position="379"/>
        <end position="464"/>
    </location>
</feature>
<proteinExistence type="predicted"/>
<name>A0ABR1PES9_DIAER</name>
<evidence type="ECO:0000313" key="4">
    <source>
        <dbReference type="EMBL" id="KAK7735081.1"/>
    </source>
</evidence>